<proteinExistence type="inferred from homology"/>
<dbReference type="GO" id="GO:0015031">
    <property type="term" value="P:protein transport"/>
    <property type="evidence" value="ECO:0007669"/>
    <property type="project" value="UniProtKB-KW"/>
</dbReference>
<keyword evidence="2" id="KW-0813">Transport</keyword>
<keyword evidence="7" id="KW-0547">Nucleotide-binding</keyword>
<evidence type="ECO:0000256" key="11">
    <source>
        <dbReference type="ARBA" id="ARBA00022927"/>
    </source>
</evidence>
<keyword evidence="11" id="KW-0653">Protein transport</keyword>
<evidence type="ECO:0000256" key="12">
    <source>
        <dbReference type="ARBA" id="ARBA00022989"/>
    </source>
</evidence>
<dbReference type="InterPro" id="IPR024283">
    <property type="entry name" value="TOC159_MAD"/>
</dbReference>
<evidence type="ECO:0000256" key="8">
    <source>
        <dbReference type="ARBA" id="ARBA00022801"/>
    </source>
</evidence>
<dbReference type="GO" id="GO:0005525">
    <property type="term" value="F:GTP binding"/>
    <property type="evidence" value="ECO:0007669"/>
    <property type="project" value="UniProtKB-KW"/>
</dbReference>
<dbReference type="SMR" id="A0A816KEL8"/>
<dbReference type="PROSITE" id="PS51720">
    <property type="entry name" value="G_AIG1"/>
    <property type="match status" value="1"/>
</dbReference>
<gene>
    <name evidence="19" type="ORF">DARMORV10_C02P39390.1</name>
</gene>
<keyword evidence="6" id="KW-0479">Metal-binding</keyword>
<evidence type="ECO:0000259" key="18">
    <source>
        <dbReference type="PROSITE" id="PS51720"/>
    </source>
</evidence>
<evidence type="ECO:0000256" key="17">
    <source>
        <dbReference type="SAM" id="MobiDB-lite"/>
    </source>
</evidence>
<keyword evidence="10" id="KW-0460">Magnesium</keyword>
<evidence type="ECO:0000256" key="14">
    <source>
        <dbReference type="ARBA" id="ARBA00023136"/>
    </source>
</evidence>
<dbReference type="PANTHER" id="PTHR10903:SF120">
    <property type="entry name" value="TRANSLOCASE OF CHLOROPLAST 159, CHLOROPLASTIC"/>
    <property type="match status" value="1"/>
</dbReference>
<evidence type="ECO:0000256" key="2">
    <source>
        <dbReference type="ARBA" id="ARBA00022448"/>
    </source>
</evidence>
<evidence type="ECO:0000256" key="10">
    <source>
        <dbReference type="ARBA" id="ARBA00022842"/>
    </source>
</evidence>
<keyword evidence="13" id="KW-0342">GTP-binding</keyword>
<keyword evidence="3" id="KW-0150">Chloroplast</keyword>
<organism evidence="19">
    <name type="scientific">Brassica napus</name>
    <name type="common">Rape</name>
    <dbReference type="NCBI Taxonomy" id="3708"/>
    <lineage>
        <taxon>Eukaryota</taxon>
        <taxon>Viridiplantae</taxon>
        <taxon>Streptophyta</taxon>
        <taxon>Embryophyta</taxon>
        <taxon>Tracheophyta</taxon>
        <taxon>Spermatophyta</taxon>
        <taxon>Magnoliopsida</taxon>
        <taxon>eudicotyledons</taxon>
        <taxon>Gunneridae</taxon>
        <taxon>Pentapetalae</taxon>
        <taxon>rosids</taxon>
        <taxon>malvids</taxon>
        <taxon>Brassicales</taxon>
        <taxon>Brassicaceae</taxon>
        <taxon>Brassiceae</taxon>
        <taxon>Brassica</taxon>
    </lineage>
</organism>
<name>A0A816KEL8_BRANA</name>
<dbReference type="Pfam" id="PF04548">
    <property type="entry name" value="AIG1"/>
    <property type="match status" value="1"/>
</dbReference>
<evidence type="ECO:0000256" key="13">
    <source>
        <dbReference type="ARBA" id="ARBA00023134"/>
    </source>
</evidence>
<dbReference type="GO" id="GO:0003924">
    <property type="term" value="F:GTPase activity"/>
    <property type="evidence" value="ECO:0007669"/>
    <property type="project" value="InterPro"/>
</dbReference>
<dbReference type="InterPro" id="IPR027417">
    <property type="entry name" value="P-loop_NTPase"/>
</dbReference>
<dbReference type="InterPro" id="IPR005690">
    <property type="entry name" value="Toc86_159"/>
</dbReference>
<keyword evidence="8" id="KW-0378">Hydrolase</keyword>
<evidence type="ECO:0000256" key="15">
    <source>
        <dbReference type="ARBA" id="ARBA00023766"/>
    </source>
</evidence>
<evidence type="ECO:0000256" key="5">
    <source>
        <dbReference type="ARBA" id="ARBA00022692"/>
    </source>
</evidence>
<feature type="compositionally biased region" description="Acidic residues" evidence="17">
    <location>
        <begin position="567"/>
        <end position="582"/>
    </location>
</feature>
<evidence type="ECO:0000256" key="6">
    <source>
        <dbReference type="ARBA" id="ARBA00022723"/>
    </source>
</evidence>
<comment type="similarity">
    <text evidence="16">Belongs to the TRAFAC class TrmE-Era-EngA-EngB-Septin-like GTPase superfamily. AIG1/Toc34/Toc159-like paraseptin GTPase family. TOC159 subfamily.</text>
</comment>
<sequence length="920" mass="101377">MLRPDDQASFDTSRQLGRIWASFVAGGDERGSLIIVKGFDNLCESLESEDMSLVSGKVHDEEDHTVKEEITSTDSVREEHDDDLTAAYGRDLESVGKETSEPLVDIVSASEFCSQGSSGERVMGVDRSGEQLLDDAHSSVTNVHSYQGYRFDGHISTDSDEEADTNIVDEEEFDTAALATFLKAATGGTSDDLHSTITSQDGTEPPAGLGSSLRLVRSRLNRTNMFPSLKVGMDGGSESNLSEEEKHKLEKLQSLRVKYLRLVHRLGKSVKDSIAEQVRYKLSLLANSQSSFSLDAAKKMAMDQSEELNFSLNILVLGKSGVGKSATINSILGHQTVSIDAFGPSTTSVKEVSRTVDGGVKITIIDTPGLKTSAMDQIGNTKMLSSVKKVMKKFPPDIVLYVDRLDDAQNNLPLLRTITDSLGPSIWENAIVILTHSASAPPDDPSGTPLKYEEFVSARSYIVQRSISQAVGLVYTPPVYLVENHLLCRKNRAGEKVLPNGQVWKSELMLLCYSIKVLSEAVYLMKPREEPPLNYRNVFGSLWPKLSLPSLLSWLLPSRSHPSDQGGEVDDVSDSEDEDEYDQLPPFQPIRRTQLTKLSKELRKAYFEEYDYRVKLLQKKQWREGLKKYGKKSTVYGEEVDPENNGAPVTLPDMVLPPSFDSDNSAYRYRSLESTSQFVTRSVLDTQVWDHDCGYDCVIAEHSLAIAKRFPVAITVQMTKDKEEFDIHLDSSVCAKHGGNGSTMAGLTVRSVSNQLMYVVVGDTKFNNFRKNKTTLGGSVTFFGEDVAIGVKLEDQITLGKRIVLAGNAGTVQSREESAYEANVEVRLREDDFPIGQNQSALGLSLTKSKEEDLTLSANLRSQVSIGRQTNVAAFASLDTKRTGRFAVRTSSSDQLQIAFMAIFPLAMSIYKRVVGSGDN</sequence>
<dbReference type="InterPro" id="IPR006703">
    <property type="entry name" value="G_AIG1"/>
</dbReference>
<evidence type="ECO:0000256" key="4">
    <source>
        <dbReference type="ARBA" id="ARBA00022640"/>
    </source>
</evidence>
<evidence type="ECO:0000313" key="19">
    <source>
        <dbReference type="EMBL" id="CAF1916331.1"/>
    </source>
</evidence>
<evidence type="ECO:0000256" key="3">
    <source>
        <dbReference type="ARBA" id="ARBA00022528"/>
    </source>
</evidence>
<keyword evidence="5" id="KW-0812">Transmembrane</keyword>
<dbReference type="InterPro" id="IPR045058">
    <property type="entry name" value="GIMA/IAN/Toc"/>
</dbReference>
<evidence type="ECO:0000256" key="9">
    <source>
        <dbReference type="ARBA" id="ARBA00022805"/>
    </source>
</evidence>
<feature type="region of interest" description="Disordered" evidence="17">
    <location>
        <begin position="188"/>
        <end position="210"/>
    </location>
</feature>
<dbReference type="PANTHER" id="PTHR10903">
    <property type="entry name" value="GTPASE, IMAP FAMILY MEMBER-RELATED"/>
    <property type="match status" value="1"/>
</dbReference>
<keyword evidence="14" id="KW-0472">Membrane</keyword>
<dbReference type="GO" id="GO:0046872">
    <property type="term" value="F:metal ion binding"/>
    <property type="evidence" value="ECO:0007669"/>
    <property type="project" value="UniProtKB-KW"/>
</dbReference>
<reference evidence="19" key="1">
    <citation type="submission" date="2021-01" db="EMBL/GenBank/DDBJ databases">
        <authorList>
            <consortium name="Genoscope - CEA"/>
            <person name="William W."/>
        </authorList>
    </citation>
    <scope>NUCLEOTIDE SEQUENCE</scope>
</reference>
<dbReference type="Pfam" id="PF11886">
    <property type="entry name" value="TOC159_MAD"/>
    <property type="match status" value="1"/>
</dbReference>
<dbReference type="GO" id="GO:0045036">
    <property type="term" value="P:protein targeting to chloroplast"/>
    <property type="evidence" value="ECO:0007669"/>
    <property type="project" value="InterPro"/>
</dbReference>
<dbReference type="GO" id="GO:0009707">
    <property type="term" value="C:chloroplast outer membrane"/>
    <property type="evidence" value="ECO:0007669"/>
    <property type="project" value="UniProtKB-SubCell"/>
</dbReference>
<dbReference type="FunFam" id="3.40.50.300:FF:000413">
    <property type="entry name" value="Translocase of chloroplast 120, chloroplastic"/>
    <property type="match status" value="1"/>
</dbReference>
<evidence type="ECO:0000256" key="1">
    <source>
        <dbReference type="ARBA" id="ARBA00001946"/>
    </source>
</evidence>
<dbReference type="AlphaFoldDB" id="A0A816KEL8"/>
<dbReference type="EMBL" id="HG994366">
    <property type="protein sequence ID" value="CAF1916331.1"/>
    <property type="molecule type" value="Genomic_DNA"/>
</dbReference>
<keyword evidence="4" id="KW-0934">Plastid</keyword>
<dbReference type="Proteomes" id="UP001295469">
    <property type="component" value="Chromosome C02"/>
</dbReference>
<protein>
    <submittedName>
        <fullName evidence="19">(rape) hypothetical protein</fullName>
    </submittedName>
</protein>
<feature type="domain" description="AIG1-type G" evidence="18">
    <location>
        <begin position="309"/>
        <end position="532"/>
    </location>
</feature>
<evidence type="ECO:0000256" key="16">
    <source>
        <dbReference type="ARBA" id="ARBA00023775"/>
    </source>
</evidence>
<dbReference type="Gene3D" id="3.40.50.300">
    <property type="entry name" value="P-loop containing nucleotide triphosphate hydrolases"/>
    <property type="match status" value="1"/>
</dbReference>
<dbReference type="SUPFAM" id="SSF52540">
    <property type="entry name" value="P-loop containing nucleoside triphosphate hydrolases"/>
    <property type="match status" value="1"/>
</dbReference>
<comment type="subcellular location">
    <subcellularLocation>
        <location evidence="15">Plastid</location>
        <location evidence="15">Chloroplast outer membrane</location>
        <topology evidence="15">Single-pass membrane protein</topology>
    </subcellularLocation>
</comment>
<accession>A0A816KEL8</accession>
<keyword evidence="9" id="KW-1002">Plastid outer membrane</keyword>
<feature type="region of interest" description="Disordered" evidence="17">
    <location>
        <begin position="559"/>
        <end position="584"/>
    </location>
</feature>
<keyword evidence="12" id="KW-1133">Transmembrane helix</keyword>
<comment type="cofactor">
    <cofactor evidence="1">
        <name>Mg(2+)</name>
        <dbReference type="ChEBI" id="CHEBI:18420"/>
    </cofactor>
</comment>
<dbReference type="NCBIfam" id="TIGR00993">
    <property type="entry name" value="3a0901s04IAP86"/>
    <property type="match status" value="1"/>
</dbReference>
<evidence type="ECO:0000256" key="7">
    <source>
        <dbReference type="ARBA" id="ARBA00022741"/>
    </source>
</evidence>